<accession>A0A222VM72</accession>
<feature type="domain" description="Histidine kinase/HSP90-like ATPase" evidence="1">
    <location>
        <begin position="22"/>
        <end position="90"/>
    </location>
</feature>
<dbReference type="InterPro" id="IPR036890">
    <property type="entry name" value="HATPase_C_sf"/>
</dbReference>
<reference evidence="2 3" key="1">
    <citation type="submission" date="2016-10" db="EMBL/GenBank/DDBJ databases">
        <authorList>
            <person name="de Groot N.N."/>
        </authorList>
    </citation>
    <scope>NUCLEOTIDE SEQUENCE [LARGE SCALE GENOMIC DNA]</scope>
    <source>
        <strain evidence="2 3">CGMCC 4.5506</strain>
    </source>
</reference>
<dbReference type="GO" id="GO:0016301">
    <property type="term" value="F:kinase activity"/>
    <property type="evidence" value="ECO:0007669"/>
    <property type="project" value="UniProtKB-KW"/>
</dbReference>
<dbReference type="Pfam" id="PF13581">
    <property type="entry name" value="HATPase_c_2"/>
    <property type="match status" value="1"/>
</dbReference>
<dbReference type="STRING" id="530584.SAMN05421630_10112"/>
<dbReference type="RefSeq" id="WP_091794654.1">
    <property type="nucleotide sequence ID" value="NZ_CP016353.1"/>
</dbReference>
<dbReference type="OrthoDB" id="3694612at2"/>
<dbReference type="AlphaFoldDB" id="A0A222VM72"/>
<dbReference type="KEGG" id="pmad:BAY61_08270"/>
<keyword evidence="2" id="KW-0808">Transferase</keyword>
<evidence type="ECO:0000259" key="1">
    <source>
        <dbReference type="Pfam" id="PF13581"/>
    </source>
</evidence>
<protein>
    <submittedName>
        <fullName evidence="2">Serine/threonine-protein kinase RsbW</fullName>
    </submittedName>
</protein>
<name>A0A222VM72_9PSEU</name>
<proteinExistence type="predicted"/>
<dbReference type="InterPro" id="IPR003594">
    <property type="entry name" value="HATPase_dom"/>
</dbReference>
<organism evidence="2 3">
    <name type="scientific">Prauserella marina</name>
    <dbReference type="NCBI Taxonomy" id="530584"/>
    <lineage>
        <taxon>Bacteria</taxon>
        <taxon>Bacillati</taxon>
        <taxon>Actinomycetota</taxon>
        <taxon>Actinomycetes</taxon>
        <taxon>Pseudonocardiales</taxon>
        <taxon>Pseudonocardiaceae</taxon>
        <taxon>Prauserella</taxon>
    </lineage>
</organism>
<evidence type="ECO:0000313" key="2">
    <source>
        <dbReference type="EMBL" id="SDC00250.1"/>
    </source>
</evidence>
<dbReference type="EMBL" id="FMZE01000001">
    <property type="protein sequence ID" value="SDC00250.1"/>
    <property type="molecule type" value="Genomic_DNA"/>
</dbReference>
<sequence>MRCRELEEWRGPGCAGPFELTVPAEFRNLATLRALARHLAAHEGFGPDEAADVTIAVDEACTCLIRRSTPGAMLNCRYSVTFGTLRVAISTTTTHGGLPQNDTFGWRVLGVVTDSLSAWRCETGLHQPTRQLVHIDFTKQFAPHRRG</sequence>
<keyword evidence="2" id="KW-0418">Kinase</keyword>
<gene>
    <name evidence="2" type="ORF">SAMN05421630_10112</name>
</gene>
<keyword evidence="3" id="KW-1185">Reference proteome</keyword>
<dbReference type="Gene3D" id="3.30.565.10">
    <property type="entry name" value="Histidine kinase-like ATPase, C-terminal domain"/>
    <property type="match status" value="1"/>
</dbReference>
<evidence type="ECO:0000313" key="3">
    <source>
        <dbReference type="Proteomes" id="UP000199494"/>
    </source>
</evidence>
<dbReference type="Proteomes" id="UP000199494">
    <property type="component" value="Unassembled WGS sequence"/>
</dbReference>